<gene>
    <name evidence="1" type="ORF">AYY17_18680</name>
</gene>
<dbReference type="EMBL" id="LZEX01000010">
    <property type="protein sequence ID" value="OBU09393.1"/>
    <property type="molecule type" value="Genomic_DNA"/>
</dbReference>
<dbReference type="Proteomes" id="UP000092247">
    <property type="component" value="Unassembled WGS sequence"/>
</dbReference>
<name>A0A1B8HJZ5_9GAMM</name>
<comment type="caution">
    <text evidence="1">The sequence shown here is derived from an EMBL/GenBank/DDBJ whole genome shotgun (WGS) entry which is preliminary data.</text>
</comment>
<sequence length="138" mass="16654">MKTKLISLILSITILLFLYCFLSPTQYFPATNYIKSLLLVSDFIRNAPDKEQATYYYHFWGDRGQESYSAIYYCQDKNKFNELKTKLHQYANSRRTLISIDEITYRNKYNKNRFISIHESTKDKQECMSLSEYEYTYY</sequence>
<evidence type="ECO:0000313" key="1">
    <source>
        <dbReference type="EMBL" id="OBU09393.1"/>
    </source>
</evidence>
<evidence type="ECO:0000313" key="2">
    <source>
        <dbReference type="Proteomes" id="UP000092247"/>
    </source>
</evidence>
<protein>
    <submittedName>
        <fullName evidence="1">Uncharacterized protein</fullName>
    </submittedName>
</protein>
<accession>A0A1B8HJZ5</accession>
<proteinExistence type="predicted"/>
<reference evidence="1 2" key="1">
    <citation type="submission" date="2016-06" db="EMBL/GenBank/DDBJ databases">
        <authorList>
            <person name="Kjaerup R.B."/>
            <person name="Dalgaard T.S."/>
            <person name="Juul-Madsen H.R."/>
        </authorList>
    </citation>
    <scope>NUCLEOTIDE SEQUENCE [LARGE SCALE GENOMIC DNA]</scope>
    <source>
        <strain evidence="1 2">GCSL-Mp3</strain>
    </source>
</reference>
<dbReference type="AlphaFoldDB" id="A0A1B8HJZ5"/>
<organism evidence="1 2">
    <name type="scientific">Morganella psychrotolerans</name>
    <dbReference type="NCBI Taxonomy" id="368603"/>
    <lineage>
        <taxon>Bacteria</taxon>
        <taxon>Pseudomonadati</taxon>
        <taxon>Pseudomonadota</taxon>
        <taxon>Gammaproteobacteria</taxon>
        <taxon>Enterobacterales</taxon>
        <taxon>Morganellaceae</taxon>
        <taxon>Morganella</taxon>
    </lineage>
</organism>
<dbReference type="RefSeq" id="WP_067422790.1">
    <property type="nucleotide sequence ID" value="NZ_CBCPID010000004.1"/>
</dbReference>